<keyword evidence="3" id="KW-1185">Reference proteome</keyword>
<feature type="compositionally biased region" description="Basic and acidic residues" evidence="1">
    <location>
        <begin position="34"/>
        <end position="54"/>
    </location>
</feature>
<sequence length="87" mass="10272">MDSTWTGPEDAAGELQGKNPYLQSFKHTPVIRYLSEKKKKERGGGRGEKEKEKEKEEEEEKKKKRKEEEKKERRSSIPRAKVLWGLR</sequence>
<organism evidence="2 3">
    <name type="scientific">Tupaia chinensis</name>
    <name type="common">Chinese tree shrew</name>
    <name type="synonym">Tupaia belangeri chinensis</name>
    <dbReference type="NCBI Taxonomy" id="246437"/>
    <lineage>
        <taxon>Eukaryota</taxon>
        <taxon>Metazoa</taxon>
        <taxon>Chordata</taxon>
        <taxon>Craniata</taxon>
        <taxon>Vertebrata</taxon>
        <taxon>Euteleostomi</taxon>
        <taxon>Mammalia</taxon>
        <taxon>Eutheria</taxon>
        <taxon>Euarchontoglires</taxon>
        <taxon>Scandentia</taxon>
        <taxon>Tupaiidae</taxon>
        <taxon>Tupaia</taxon>
    </lineage>
</organism>
<protein>
    <submittedName>
        <fullName evidence="2">Uncharacterized protein</fullName>
    </submittedName>
</protein>
<name>L9JDT8_TUPCH</name>
<dbReference type="AlphaFoldDB" id="L9JDT8"/>
<reference evidence="3" key="1">
    <citation type="submission" date="2012-07" db="EMBL/GenBank/DDBJ databases">
        <title>Genome of the Chinese tree shrew, a rising model animal genetically related to primates.</title>
        <authorList>
            <person name="Zhang G."/>
            <person name="Fan Y."/>
            <person name="Yao Y."/>
            <person name="Huang Z."/>
        </authorList>
    </citation>
    <scope>NUCLEOTIDE SEQUENCE [LARGE SCALE GENOMIC DNA]</scope>
</reference>
<proteinExistence type="predicted"/>
<feature type="compositionally biased region" description="Basic and acidic residues" evidence="1">
    <location>
        <begin position="66"/>
        <end position="75"/>
    </location>
</feature>
<evidence type="ECO:0000256" key="1">
    <source>
        <dbReference type="SAM" id="MobiDB-lite"/>
    </source>
</evidence>
<feature type="region of interest" description="Disordered" evidence="1">
    <location>
        <begin position="1"/>
        <end position="87"/>
    </location>
</feature>
<dbReference type="InParanoid" id="L9JDT8"/>
<gene>
    <name evidence="2" type="ORF">TREES_T100001937</name>
</gene>
<evidence type="ECO:0000313" key="3">
    <source>
        <dbReference type="Proteomes" id="UP000011518"/>
    </source>
</evidence>
<evidence type="ECO:0000313" key="2">
    <source>
        <dbReference type="EMBL" id="ELW48503.1"/>
    </source>
</evidence>
<accession>L9JDT8</accession>
<dbReference type="EMBL" id="KB321038">
    <property type="protein sequence ID" value="ELW48503.1"/>
    <property type="molecule type" value="Genomic_DNA"/>
</dbReference>
<reference evidence="3" key="2">
    <citation type="journal article" date="2013" name="Nat. Commun.">
        <title>Genome of the Chinese tree shrew.</title>
        <authorList>
            <person name="Fan Y."/>
            <person name="Huang Z.Y."/>
            <person name="Cao C.C."/>
            <person name="Chen C.S."/>
            <person name="Chen Y.X."/>
            <person name="Fan D.D."/>
            <person name="He J."/>
            <person name="Hou H.L."/>
            <person name="Hu L."/>
            <person name="Hu X.T."/>
            <person name="Jiang X.T."/>
            <person name="Lai R."/>
            <person name="Lang Y.S."/>
            <person name="Liang B."/>
            <person name="Liao S.G."/>
            <person name="Mu D."/>
            <person name="Ma Y.Y."/>
            <person name="Niu Y.Y."/>
            <person name="Sun X.Q."/>
            <person name="Xia J.Q."/>
            <person name="Xiao J."/>
            <person name="Xiong Z.Q."/>
            <person name="Xu L."/>
            <person name="Yang L."/>
            <person name="Zhang Y."/>
            <person name="Zhao W."/>
            <person name="Zhao X.D."/>
            <person name="Zheng Y.T."/>
            <person name="Zhou J.M."/>
            <person name="Zhu Y.B."/>
            <person name="Zhang G.J."/>
            <person name="Wang J."/>
            <person name="Yao Y.G."/>
        </authorList>
    </citation>
    <scope>NUCLEOTIDE SEQUENCE [LARGE SCALE GENOMIC DNA]</scope>
</reference>
<dbReference type="Proteomes" id="UP000011518">
    <property type="component" value="Unassembled WGS sequence"/>
</dbReference>